<dbReference type="Pfam" id="PF06568">
    <property type="entry name" value="YjiS-like"/>
    <property type="match status" value="1"/>
</dbReference>
<dbReference type="EMBL" id="LR743504">
    <property type="protein sequence ID" value="CAA2102848.1"/>
    <property type="molecule type" value="Genomic_DNA"/>
</dbReference>
<protein>
    <recommendedName>
        <fullName evidence="1">YjiS-like domain-containing protein</fullName>
    </recommendedName>
</protein>
<sequence length="96" mass="10514">MNSTLNWTPGDAAAEQVGRATRFVGSLLTKAASVFSRNDADERGLVELGSLSERELNDIGLTRWDVLDAYDAHTPSDATKIILAHRAARQVTRRFA</sequence>
<feature type="domain" description="YjiS-like" evidence="1">
    <location>
        <begin position="47"/>
        <end position="65"/>
    </location>
</feature>
<organism evidence="2">
    <name type="scientific">Methylobacterium bullatum</name>
    <dbReference type="NCBI Taxonomy" id="570505"/>
    <lineage>
        <taxon>Bacteria</taxon>
        <taxon>Pseudomonadati</taxon>
        <taxon>Pseudomonadota</taxon>
        <taxon>Alphaproteobacteria</taxon>
        <taxon>Hyphomicrobiales</taxon>
        <taxon>Methylobacteriaceae</taxon>
        <taxon>Methylobacterium</taxon>
    </lineage>
</organism>
<name>A0A679J4J7_9HYPH</name>
<accession>A0A679J4J7</accession>
<proteinExistence type="predicted"/>
<gene>
    <name evidence="2" type="ORF">MBUL_01894</name>
</gene>
<dbReference type="AlphaFoldDB" id="A0A679J4J7"/>
<reference evidence="2" key="1">
    <citation type="submission" date="2019-12" db="EMBL/GenBank/DDBJ databases">
        <authorList>
            <person name="Cremers G."/>
        </authorList>
    </citation>
    <scope>NUCLEOTIDE SEQUENCE</scope>
    <source>
        <strain evidence="2">Mbul1</strain>
    </source>
</reference>
<dbReference type="InterPro" id="IPR009506">
    <property type="entry name" value="YjiS-like"/>
</dbReference>
<evidence type="ECO:0000313" key="2">
    <source>
        <dbReference type="EMBL" id="CAA2102848.1"/>
    </source>
</evidence>
<evidence type="ECO:0000259" key="1">
    <source>
        <dbReference type="Pfam" id="PF06568"/>
    </source>
</evidence>